<dbReference type="Proteomes" id="UP000222542">
    <property type="component" value="Unassembled WGS sequence"/>
</dbReference>
<keyword evidence="1" id="KW-0472">Membrane</keyword>
<dbReference type="EMBL" id="AYRZ02000102">
    <property type="protein sequence ID" value="PHT62029.1"/>
    <property type="molecule type" value="Genomic_DNA"/>
</dbReference>
<dbReference type="Gramene" id="PHT62029">
    <property type="protein sequence ID" value="PHT62029"/>
    <property type="gene ID" value="T459_34145"/>
</dbReference>
<sequence length="351" mass="38612">MAGLWSFTKKVHCLLKVALCALLTFHMMKLIIGCIGIGRMLMMVFPFPCDCGGLGDLNGLIVIPDSRREWYLVVHEMTHWIPGNEGRAQEGNIGGLGWEEGKMGRYTSLEAGRGEPFSWSYQWTSLFGEVLGIEVAFIADEVAGGVVCGGGEKVSDKEEDDEDAEANEDLSLKIAEKAMLQACSNVIDEEEAEILTNVKEVSGGIDKGFESFCSDMFPEDKVKEKENVDATEAMNIGDCTAEKNPAEVSDNAVLRRLLMRGEHAIIVVKRVTLQLTELQLDVRSHVLFVGVSNIMLNSAQRLVKKIAYSSIGICDLILLVLSCLLVFSSSVKLVKQNLPCLYSLILLRRGE</sequence>
<evidence type="ECO:0000256" key="1">
    <source>
        <dbReference type="SAM" id="Phobius"/>
    </source>
</evidence>
<dbReference type="PANTHER" id="PTHR46978">
    <property type="entry name" value="ZINC KNUCKLE (CCHC-TYPE) FAMILY PROTEIN"/>
    <property type="match status" value="1"/>
</dbReference>
<dbReference type="STRING" id="4072.A0A2G2XX64"/>
<reference evidence="2 3" key="2">
    <citation type="journal article" date="2017" name="Genome Biol.">
        <title>New reference genome sequences of hot pepper reveal the massive evolution of plant disease-resistance genes by retroduplication.</title>
        <authorList>
            <person name="Kim S."/>
            <person name="Park J."/>
            <person name="Yeom S.I."/>
            <person name="Kim Y.M."/>
            <person name="Seo E."/>
            <person name="Kim K.T."/>
            <person name="Kim M.S."/>
            <person name="Lee J.M."/>
            <person name="Cheong K."/>
            <person name="Shin H.S."/>
            <person name="Kim S.B."/>
            <person name="Han K."/>
            <person name="Lee J."/>
            <person name="Park M."/>
            <person name="Lee H.A."/>
            <person name="Lee H.Y."/>
            <person name="Lee Y."/>
            <person name="Oh S."/>
            <person name="Lee J.H."/>
            <person name="Choi E."/>
            <person name="Choi E."/>
            <person name="Lee S.E."/>
            <person name="Jeon J."/>
            <person name="Kim H."/>
            <person name="Choi G."/>
            <person name="Song H."/>
            <person name="Lee J."/>
            <person name="Lee S.C."/>
            <person name="Kwon J.K."/>
            <person name="Lee H.Y."/>
            <person name="Koo N."/>
            <person name="Hong Y."/>
            <person name="Kim R.W."/>
            <person name="Kang W.H."/>
            <person name="Huh J.H."/>
            <person name="Kang B.C."/>
            <person name="Yang T.J."/>
            <person name="Lee Y.H."/>
            <person name="Bennetzen J.L."/>
            <person name="Choi D."/>
        </authorList>
    </citation>
    <scope>NUCLEOTIDE SEQUENCE [LARGE SCALE GENOMIC DNA]</scope>
    <source>
        <strain evidence="3">cv. CM334</strain>
    </source>
</reference>
<name>A0A2G2XX64_CAPAN</name>
<evidence type="ECO:0000313" key="3">
    <source>
        <dbReference type="Proteomes" id="UP000222542"/>
    </source>
</evidence>
<feature type="transmembrane region" description="Helical" evidence="1">
    <location>
        <begin position="306"/>
        <end position="327"/>
    </location>
</feature>
<reference evidence="2 3" key="1">
    <citation type="journal article" date="2014" name="Nat. Genet.">
        <title>Genome sequence of the hot pepper provides insights into the evolution of pungency in Capsicum species.</title>
        <authorList>
            <person name="Kim S."/>
            <person name="Park M."/>
            <person name="Yeom S.I."/>
            <person name="Kim Y.M."/>
            <person name="Lee J.M."/>
            <person name="Lee H.A."/>
            <person name="Seo E."/>
            <person name="Choi J."/>
            <person name="Cheong K."/>
            <person name="Kim K.T."/>
            <person name="Jung K."/>
            <person name="Lee G.W."/>
            <person name="Oh S.K."/>
            <person name="Bae C."/>
            <person name="Kim S.B."/>
            <person name="Lee H.Y."/>
            <person name="Kim S.Y."/>
            <person name="Kim M.S."/>
            <person name="Kang B.C."/>
            <person name="Jo Y.D."/>
            <person name="Yang H.B."/>
            <person name="Jeong H.J."/>
            <person name="Kang W.H."/>
            <person name="Kwon J.K."/>
            <person name="Shin C."/>
            <person name="Lim J.Y."/>
            <person name="Park J.H."/>
            <person name="Huh J.H."/>
            <person name="Kim J.S."/>
            <person name="Kim B.D."/>
            <person name="Cohen O."/>
            <person name="Paran I."/>
            <person name="Suh M.C."/>
            <person name="Lee S.B."/>
            <person name="Kim Y.K."/>
            <person name="Shin Y."/>
            <person name="Noh S.J."/>
            <person name="Park J."/>
            <person name="Seo Y.S."/>
            <person name="Kwon S.Y."/>
            <person name="Kim H.A."/>
            <person name="Park J.M."/>
            <person name="Kim H.J."/>
            <person name="Choi S.B."/>
            <person name="Bosland P.W."/>
            <person name="Reeves G."/>
            <person name="Jo S.H."/>
            <person name="Lee B.W."/>
            <person name="Cho H.T."/>
            <person name="Choi H.S."/>
            <person name="Lee M.S."/>
            <person name="Yu Y."/>
            <person name="Do Choi Y."/>
            <person name="Park B.S."/>
            <person name="van Deynze A."/>
            <person name="Ashrafi H."/>
            <person name="Hill T."/>
            <person name="Kim W.T."/>
            <person name="Pai H.S."/>
            <person name="Ahn H.K."/>
            <person name="Yeam I."/>
            <person name="Giovannoni J.J."/>
            <person name="Rose J.K."/>
            <person name="Sorensen I."/>
            <person name="Lee S.J."/>
            <person name="Kim R.W."/>
            <person name="Choi I.Y."/>
            <person name="Choi B.S."/>
            <person name="Lim J.S."/>
            <person name="Lee Y.H."/>
            <person name="Choi D."/>
        </authorList>
    </citation>
    <scope>NUCLEOTIDE SEQUENCE [LARGE SCALE GENOMIC DNA]</scope>
    <source>
        <strain evidence="3">cv. CM334</strain>
    </source>
</reference>
<keyword evidence="3" id="KW-1185">Reference proteome</keyword>
<keyword evidence="1" id="KW-0812">Transmembrane</keyword>
<comment type="caution">
    <text evidence="2">The sequence shown here is derived from an EMBL/GenBank/DDBJ whole genome shotgun (WGS) entry which is preliminary data.</text>
</comment>
<dbReference type="PANTHER" id="PTHR46978:SF8">
    <property type="entry name" value="PROTEIN AIR1-LIKE ISOFORM X1"/>
    <property type="match status" value="1"/>
</dbReference>
<accession>A0A2G2XX64</accession>
<keyword evidence="1" id="KW-1133">Transmembrane helix</keyword>
<proteinExistence type="predicted"/>
<evidence type="ECO:0000313" key="2">
    <source>
        <dbReference type="EMBL" id="PHT62029.1"/>
    </source>
</evidence>
<organism evidence="2 3">
    <name type="scientific">Capsicum annuum</name>
    <name type="common">Capsicum pepper</name>
    <dbReference type="NCBI Taxonomy" id="4072"/>
    <lineage>
        <taxon>Eukaryota</taxon>
        <taxon>Viridiplantae</taxon>
        <taxon>Streptophyta</taxon>
        <taxon>Embryophyta</taxon>
        <taxon>Tracheophyta</taxon>
        <taxon>Spermatophyta</taxon>
        <taxon>Magnoliopsida</taxon>
        <taxon>eudicotyledons</taxon>
        <taxon>Gunneridae</taxon>
        <taxon>Pentapetalae</taxon>
        <taxon>asterids</taxon>
        <taxon>lamiids</taxon>
        <taxon>Solanales</taxon>
        <taxon>Solanaceae</taxon>
        <taxon>Solanoideae</taxon>
        <taxon>Capsiceae</taxon>
        <taxon>Capsicum</taxon>
    </lineage>
</organism>
<gene>
    <name evidence="2" type="ORF">T459_34145</name>
</gene>
<dbReference type="AlphaFoldDB" id="A0A2G2XX64"/>
<protein>
    <submittedName>
        <fullName evidence="2">Uncharacterized protein</fullName>
    </submittedName>
</protein>